<name>A0ABV9GTD6_9BACL</name>
<dbReference type="Pfam" id="PF00082">
    <property type="entry name" value="Peptidase_S8"/>
    <property type="match status" value="1"/>
</dbReference>
<keyword evidence="3 5" id="KW-0378">Hydrolase</keyword>
<dbReference type="PROSITE" id="PS50060">
    <property type="entry name" value="MAM_2"/>
    <property type="match status" value="1"/>
</dbReference>
<dbReference type="InterPro" id="IPR015500">
    <property type="entry name" value="Peptidase_S8_subtilisin-rel"/>
</dbReference>
<evidence type="ECO:0000256" key="7">
    <source>
        <dbReference type="SAM" id="SignalP"/>
    </source>
</evidence>
<sequence>MRVKKRQALKFLSLLMIACLLIPFNFSKAFAAAGKTDAANEKVQTALHKAGATSSKATVSSKLKNQFSKDKYVTYLLKFRDQADTKKAAAQAQKLSKKDKLSAAKAKYAERSAVVNALRAKAMETQPEVTKYLEKEKKAGHVKNYHTYYIVNAISVTGTKEVMDKLASFPEIEKILPNETRHLLPTVNVKDLKSSVLTKEKAQAADKAKTKAKAKGKTADDGDIAWGVERVGAPAVWNMGFNGTGIVVGSLDTGVQVDHPALKEKYRGYHSNDPNHPDNEYNWFDAINGQSAPYDDHSHGSHTVGTMVGSEPNGTHKVGVAPGAEWVAAKILDANGNGYDTQILAGAEYLLAPTDNNGNPHPEKAPDVINNSWGGGPGLDEWFRPMVQNWRAAGIFPVFSAGNTDIFNPGGPGSVAAPGNYPESFAVGATDSNDNLASFSLQGPSPYDEIKPEVSAPGVNVCSSVPDNQYDCTFSGTSMAAPHVAGTVALLLSADASLSVDDIEQVLMDTATPRTDAQFPNTPNNGYGHGILDAFSAVSAVTQGLGNVQGQVTTEGNDSEAPTFQHDATTETYEGTETPLQISAQDNVSVTKVELQYKGANDSDWQTVEAKRIDGDYKNGVWQASIPGNAVAEPSISYKWHIVDFGNNDVNSDVYNITVHPRITVGYSTDFESNPVGWTSYGDNNSWEWGVPTSGPGNAASGDKVYATNLDGNYDNYTEASLEMPPIHLPDGPSYLQFKQWYQTESGWDYAKVFISTDKKNWTTLAQYTGSNGGWQDVQLDLSQYAGQNVYIAFHFSSDISVNYPGWYIDDVALTDGSSSGASTPRVGLMPKPDKKASMNDKGEGTNAEKAVKKDAKPVDPNRIKPILKNPKPPVSMTVKKGKTDAKVNNLPLGATVNVLESGRSVKTNPADGSYSFTHAAGQYTLQADAYGYQSATQSVDIPRDGSVTANFTLEAIPQGTITGTVTNKATGEPVANATLMLMEDANIQPVHTDANGHYSITAYEGTYTLHVSAPNFYADDVQVTVNGNDSTEKNIELKPFVGYPGEIAYDDGTAENAHSFYDAGNAWGVKMELPKGHDHALITGGKFRFWD</sequence>
<comment type="caution">
    <text evidence="9">The sequence shown here is derived from an EMBL/GenBank/DDBJ whole genome shotgun (WGS) entry which is preliminary data.</text>
</comment>
<dbReference type="Pfam" id="PF13620">
    <property type="entry name" value="CarboxypepD_reg"/>
    <property type="match status" value="2"/>
</dbReference>
<protein>
    <submittedName>
        <fullName evidence="9">S8 family serine peptidase</fullName>
    </submittedName>
</protein>
<dbReference type="Gene3D" id="3.40.50.200">
    <property type="entry name" value="Peptidase S8/S53 domain"/>
    <property type="match status" value="1"/>
</dbReference>
<proteinExistence type="inferred from homology"/>
<evidence type="ECO:0000313" key="9">
    <source>
        <dbReference type="EMBL" id="MFC4620550.1"/>
    </source>
</evidence>
<feature type="active site" description="Charge relay system" evidence="5">
    <location>
        <position position="299"/>
    </location>
</feature>
<dbReference type="PROSITE" id="PS00138">
    <property type="entry name" value="SUBTILASE_SER"/>
    <property type="match status" value="1"/>
</dbReference>
<evidence type="ECO:0000256" key="6">
    <source>
        <dbReference type="SAM" id="MobiDB-lite"/>
    </source>
</evidence>
<dbReference type="InterPro" id="IPR023828">
    <property type="entry name" value="Peptidase_S8_Ser-AS"/>
</dbReference>
<dbReference type="InterPro" id="IPR010259">
    <property type="entry name" value="S8pro/Inhibitor_I9"/>
</dbReference>
<keyword evidence="2 5" id="KW-0645">Protease</keyword>
<evidence type="ECO:0000256" key="2">
    <source>
        <dbReference type="ARBA" id="ARBA00022670"/>
    </source>
</evidence>
<keyword evidence="4 5" id="KW-0720">Serine protease</keyword>
<dbReference type="EMBL" id="JBHSFW010000027">
    <property type="protein sequence ID" value="MFC4620550.1"/>
    <property type="molecule type" value="Genomic_DNA"/>
</dbReference>
<dbReference type="Gene3D" id="2.60.40.1120">
    <property type="entry name" value="Carboxypeptidase-like, regulatory domain"/>
    <property type="match status" value="2"/>
</dbReference>
<dbReference type="InterPro" id="IPR013320">
    <property type="entry name" value="ConA-like_dom_sf"/>
</dbReference>
<feature type="domain" description="MAM" evidence="8">
    <location>
        <begin position="667"/>
        <end position="821"/>
    </location>
</feature>
<feature type="active site" description="Charge relay system" evidence="5">
    <location>
        <position position="478"/>
    </location>
</feature>
<feature type="non-terminal residue" evidence="9">
    <location>
        <position position="1092"/>
    </location>
</feature>
<dbReference type="NCBIfam" id="NF038128">
    <property type="entry name" value="choice_anch_J"/>
    <property type="match status" value="1"/>
</dbReference>
<dbReference type="PANTHER" id="PTHR43399:SF4">
    <property type="entry name" value="CELL WALL-ASSOCIATED PROTEASE"/>
    <property type="match status" value="1"/>
</dbReference>
<dbReference type="PANTHER" id="PTHR43399">
    <property type="entry name" value="SUBTILISIN-RELATED"/>
    <property type="match status" value="1"/>
</dbReference>
<evidence type="ECO:0000313" key="10">
    <source>
        <dbReference type="Proteomes" id="UP001596022"/>
    </source>
</evidence>
<organism evidence="9 10">
    <name type="scientific">Camelliibacillus cellulosilyticus</name>
    <dbReference type="NCBI Taxonomy" id="2174486"/>
    <lineage>
        <taxon>Bacteria</taxon>
        <taxon>Bacillati</taxon>
        <taxon>Bacillota</taxon>
        <taxon>Bacilli</taxon>
        <taxon>Bacillales</taxon>
        <taxon>Sporolactobacillaceae</taxon>
        <taxon>Camelliibacillus</taxon>
    </lineage>
</organism>
<dbReference type="InterPro" id="IPR000209">
    <property type="entry name" value="Peptidase_S8/S53_dom"/>
</dbReference>
<dbReference type="Pfam" id="PF20773">
    <property type="entry name" value="InhA-like_MAM"/>
    <property type="match status" value="1"/>
</dbReference>
<dbReference type="SUPFAM" id="SSF52743">
    <property type="entry name" value="Subtilisin-like"/>
    <property type="match status" value="1"/>
</dbReference>
<dbReference type="CDD" id="cd07481">
    <property type="entry name" value="Peptidases_S8_BacillopeptidaseF-like"/>
    <property type="match status" value="1"/>
</dbReference>
<dbReference type="InterPro" id="IPR000998">
    <property type="entry name" value="MAM_dom"/>
</dbReference>
<feature type="signal peptide" evidence="7">
    <location>
        <begin position="1"/>
        <end position="31"/>
    </location>
</feature>
<dbReference type="SUPFAM" id="SSF49464">
    <property type="entry name" value="Carboxypeptidase regulatory domain-like"/>
    <property type="match status" value="2"/>
</dbReference>
<dbReference type="PROSITE" id="PS51892">
    <property type="entry name" value="SUBTILASE"/>
    <property type="match status" value="1"/>
</dbReference>
<dbReference type="InterPro" id="IPR051048">
    <property type="entry name" value="Peptidase_S8/S53_subtilisin"/>
</dbReference>
<accession>A0ABV9GTD6</accession>
<dbReference type="InterPro" id="IPR008969">
    <property type="entry name" value="CarboxyPept-like_regulatory"/>
</dbReference>
<dbReference type="Pfam" id="PF05922">
    <property type="entry name" value="Inhibitor_I9"/>
    <property type="match status" value="1"/>
</dbReference>
<evidence type="ECO:0000256" key="1">
    <source>
        <dbReference type="ARBA" id="ARBA00011073"/>
    </source>
</evidence>
<dbReference type="PRINTS" id="PR00723">
    <property type="entry name" value="SUBTILISIN"/>
</dbReference>
<dbReference type="RefSeq" id="WP_376847663.1">
    <property type="nucleotide sequence ID" value="NZ_JBHSFW010000027.1"/>
</dbReference>
<dbReference type="Gene3D" id="2.60.120.200">
    <property type="match status" value="1"/>
</dbReference>
<evidence type="ECO:0000259" key="8">
    <source>
        <dbReference type="PROSITE" id="PS50060"/>
    </source>
</evidence>
<feature type="chain" id="PRO_5046634865" evidence="7">
    <location>
        <begin position="32"/>
        <end position="1092"/>
    </location>
</feature>
<evidence type="ECO:0000256" key="4">
    <source>
        <dbReference type="ARBA" id="ARBA00022825"/>
    </source>
</evidence>
<dbReference type="SUPFAM" id="SSF49899">
    <property type="entry name" value="Concanavalin A-like lectins/glucanases"/>
    <property type="match status" value="1"/>
</dbReference>
<evidence type="ECO:0000256" key="5">
    <source>
        <dbReference type="PROSITE-ProRule" id="PRU01240"/>
    </source>
</evidence>
<gene>
    <name evidence="9" type="ORF">ACFO4N_17805</name>
</gene>
<dbReference type="InterPro" id="IPR033857">
    <property type="entry name" value="Bacillopeptidase_F"/>
</dbReference>
<reference evidence="10" key="1">
    <citation type="journal article" date="2019" name="Int. J. Syst. Evol. Microbiol.">
        <title>The Global Catalogue of Microorganisms (GCM) 10K type strain sequencing project: providing services to taxonomists for standard genome sequencing and annotation.</title>
        <authorList>
            <consortium name="The Broad Institute Genomics Platform"/>
            <consortium name="The Broad Institute Genome Sequencing Center for Infectious Disease"/>
            <person name="Wu L."/>
            <person name="Ma J."/>
        </authorList>
    </citation>
    <scope>NUCLEOTIDE SEQUENCE [LARGE SCALE GENOMIC DNA]</scope>
    <source>
        <strain evidence="10">CGMCC 1.16306</strain>
    </source>
</reference>
<feature type="compositionally biased region" description="Basic and acidic residues" evidence="6">
    <location>
        <begin position="850"/>
        <end position="863"/>
    </location>
</feature>
<feature type="compositionally biased region" description="Basic and acidic residues" evidence="6">
    <location>
        <begin position="832"/>
        <end position="844"/>
    </location>
</feature>
<dbReference type="InterPro" id="IPR036852">
    <property type="entry name" value="Peptidase_S8/S53_dom_sf"/>
</dbReference>
<keyword evidence="10" id="KW-1185">Reference proteome</keyword>
<evidence type="ECO:0000256" key="3">
    <source>
        <dbReference type="ARBA" id="ARBA00022801"/>
    </source>
</evidence>
<dbReference type="Proteomes" id="UP001596022">
    <property type="component" value="Unassembled WGS sequence"/>
</dbReference>
<keyword evidence="7" id="KW-0732">Signal</keyword>
<feature type="region of interest" description="Disordered" evidence="6">
    <location>
        <begin position="819"/>
        <end position="879"/>
    </location>
</feature>
<feature type="active site" description="Charge relay system" evidence="5">
    <location>
        <position position="252"/>
    </location>
</feature>
<comment type="similarity">
    <text evidence="1 5">Belongs to the peptidase S8 family.</text>
</comment>